<dbReference type="EMBL" id="MU006224">
    <property type="protein sequence ID" value="KAF2827554.1"/>
    <property type="molecule type" value="Genomic_DNA"/>
</dbReference>
<organism evidence="3 4">
    <name type="scientific">Ophiobolus disseminans</name>
    <dbReference type="NCBI Taxonomy" id="1469910"/>
    <lineage>
        <taxon>Eukaryota</taxon>
        <taxon>Fungi</taxon>
        <taxon>Dikarya</taxon>
        <taxon>Ascomycota</taxon>
        <taxon>Pezizomycotina</taxon>
        <taxon>Dothideomycetes</taxon>
        <taxon>Pleosporomycetidae</taxon>
        <taxon>Pleosporales</taxon>
        <taxon>Pleosporineae</taxon>
        <taxon>Phaeosphaeriaceae</taxon>
        <taxon>Ophiobolus</taxon>
    </lineage>
</organism>
<proteinExistence type="predicted"/>
<gene>
    <name evidence="3" type="ORF">CC86DRAFT_405673</name>
</gene>
<evidence type="ECO:0000256" key="2">
    <source>
        <dbReference type="SAM" id="SignalP"/>
    </source>
</evidence>
<dbReference type="Proteomes" id="UP000799424">
    <property type="component" value="Unassembled WGS sequence"/>
</dbReference>
<name>A0A6A7A413_9PLEO</name>
<feature type="chain" id="PRO_5025549944" description="TNFR-Cys domain-containing protein" evidence="2">
    <location>
        <begin position="22"/>
        <end position="431"/>
    </location>
</feature>
<accession>A0A6A7A413</accession>
<feature type="region of interest" description="Disordered" evidence="1">
    <location>
        <begin position="136"/>
        <end position="165"/>
    </location>
</feature>
<sequence>MAVIKLFKLFAAFLLISLVASTPLSRSPANGDGWCMANCRSEYDECIKSHQPAEDAKHACLTKMCRDNYDYCGNCDECSGKDKLEDTVSTEAVPVSPPAAEEHSGGCDPSCQGIHDICMASPTDCGDCPRCKKGVADPHCPKSTSSTTSTPPTPTATKDVESAGECDPDCPRIFDVCMKGGDSCVFCHNLTCQTNRNKCGECSSCKGGFPTSCPKKSSTIFSTASSTTSSPPTPTTTTRSVAAHANENRDHARRCAVGCSDMLRRCLRKSTEAFCHGFVCSTHSASCGVCPGCSDNKAAESKRSDDGAAVTCGYACTNTCTLACADDLPQNSVFIPSTSSAMHITLADGQCKTWVCSTDGCVCKLFGPKPEEAEAEDENLCSNVCDGQGEKCVHVCSETDVRDEVEMHLEAHNCRLVCDATGKRCKIWYYY</sequence>
<protein>
    <recommendedName>
        <fullName evidence="5">TNFR-Cys domain-containing protein</fullName>
    </recommendedName>
</protein>
<feature type="signal peptide" evidence="2">
    <location>
        <begin position="1"/>
        <end position="21"/>
    </location>
</feature>
<reference evidence="3" key="1">
    <citation type="journal article" date="2020" name="Stud. Mycol.">
        <title>101 Dothideomycetes genomes: a test case for predicting lifestyles and emergence of pathogens.</title>
        <authorList>
            <person name="Haridas S."/>
            <person name="Albert R."/>
            <person name="Binder M."/>
            <person name="Bloem J."/>
            <person name="Labutti K."/>
            <person name="Salamov A."/>
            <person name="Andreopoulos B."/>
            <person name="Baker S."/>
            <person name="Barry K."/>
            <person name="Bills G."/>
            <person name="Bluhm B."/>
            <person name="Cannon C."/>
            <person name="Castanera R."/>
            <person name="Culley D."/>
            <person name="Daum C."/>
            <person name="Ezra D."/>
            <person name="Gonzalez J."/>
            <person name="Henrissat B."/>
            <person name="Kuo A."/>
            <person name="Liang C."/>
            <person name="Lipzen A."/>
            <person name="Lutzoni F."/>
            <person name="Magnuson J."/>
            <person name="Mondo S."/>
            <person name="Nolan M."/>
            <person name="Ohm R."/>
            <person name="Pangilinan J."/>
            <person name="Park H.-J."/>
            <person name="Ramirez L."/>
            <person name="Alfaro M."/>
            <person name="Sun H."/>
            <person name="Tritt A."/>
            <person name="Yoshinaga Y."/>
            <person name="Zwiers L.-H."/>
            <person name="Turgeon B."/>
            <person name="Goodwin S."/>
            <person name="Spatafora J."/>
            <person name="Crous P."/>
            <person name="Grigoriev I."/>
        </authorList>
    </citation>
    <scope>NUCLEOTIDE SEQUENCE</scope>
    <source>
        <strain evidence="3">CBS 113818</strain>
    </source>
</reference>
<evidence type="ECO:0000313" key="3">
    <source>
        <dbReference type="EMBL" id="KAF2827554.1"/>
    </source>
</evidence>
<keyword evidence="2" id="KW-0732">Signal</keyword>
<feature type="compositionally biased region" description="Low complexity" evidence="1">
    <location>
        <begin position="141"/>
        <end position="150"/>
    </location>
</feature>
<evidence type="ECO:0000313" key="4">
    <source>
        <dbReference type="Proteomes" id="UP000799424"/>
    </source>
</evidence>
<dbReference type="AlphaFoldDB" id="A0A6A7A413"/>
<evidence type="ECO:0008006" key="5">
    <source>
        <dbReference type="Google" id="ProtNLM"/>
    </source>
</evidence>
<keyword evidence="4" id="KW-1185">Reference proteome</keyword>
<evidence type="ECO:0000256" key="1">
    <source>
        <dbReference type="SAM" id="MobiDB-lite"/>
    </source>
</evidence>